<accession>A0A9W6CVJ7</accession>
<keyword evidence="3" id="KW-1185">Reference proteome</keyword>
<dbReference type="Pfam" id="PF09995">
    <property type="entry name" value="MPAB_Lcp_cat"/>
    <property type="match status" value="1"/>
</dbReference>
<evidence type="ECO:0000259" key="1">
    <source>
        <dbReference type="Pfam" id="PF09995"/>
    </source>
</evidence>
<dbReference type="EMBL" id="BSDP01000001">
    <property type="protein sequence ID" value="GLI27282.1"/>
    <property type="molecule type" value="Genomic_DNA"/>
</dbReference>
<proteinExistence type="predicted"/>
<sequence length="289" mass="33000">MTIEDTNAPTRRAEREWLDALPTPTLQKAATPFIAVGSAANIIMQLSWPAVGYGVKDSKVESALFRDPERRRRTTVGLLAVAVFGNAEERAAFRRATNRSHAQVRSPEGAEPAYNAFDPELQRWVAACLYIGFEDAYEAVWGGLDDATRAAMYAESVVLGGMLQMPAEMWPDDRAAFQNYWEDGLERAHIDDSVRAYLTSVMRLEYLPKPPRRAIVRLRELITAGSLPPQLREQMHLPWTEKHARKFRRFSRTVAWVIRRMPERRRAALFTNVLDDVRLRMAEGRPLFE</sequence>
<evidence type="ECO:0000313" key="2">
    <source>
        <dbReference type="EMBL" id="GLI27282.1"/>
    </source>
</evidence>
<protein>
    <recommendedName>
        <fullName evidence="1">ER-bound oxygenase mpaB/mpaB'/Rubber oxygenase catalytic domain-containing protein</fullName>
    </recommendedName>
</protein>
<reference evidence="2" key="1">
    <citation type="submission" date="2022-12" db="EMBL/GenBank/DDBJ databases">
        <title>Reference genome sequencing for broad-spectrum identification of bacterial and archaeal isolates by mass spectrometry.</title>
        <authorList>
            <person name="Sekiguchi Y."/>
            <person name="Tourlousse D.M."/>
        </authorList>
    </citation>
    <scope>NUCLEOTIDE SEQUENCE</scope>
    <source>
        <strain evidence="2">14</strain>
    </source>
</reference>
<dbReference type="AlphaFoldDB" id="A0A9W6CVJ7"/>
<dbReference type="InterPro" id="IPR018713">
    <property type="entry name" value="MPAB/Lcp_cat_dom"/>
</dbReference>
<evidence type="ECO:0000313" key="3">
    <source>
        <dbReference type="Proteomes" id="UP001144396"/>
    </source>
</evidence>
<name>A0A9W6CVJ7_9MICO</name>
<dbReference type="PANTHER" id="PTHR36151:SF3">
    <property type="entry name" value="ER-BOUND OXYGENASE MPAB_MPAB'_RUBBER OXYGENASE CATALYTIC DOMAIN-CONTAINING PROTEIN"/>
    <property type="match status" value="1"/>
</dbReference>
<gene>
    <name evidence="2" type="ORF">ARHIZOSPH14_15240</name>
</gene>
<dbReference type="Proteomes" id="UP001144396">
    <property type="component" value="Unassembled WGS sequence"/>
</dbReference>
<comment type="caution">
    <text evidence="2">The sequence shown here is derived from an EMBL/GenBank/DDBJ whole genome shotgun (WGS) entry which is preliminary data.</text>
</comment>
<dbReference type="RefSeq" id="WP_281883692.1">
    <property type="nucleotide sequence ID" value="NZ_BSDP01000001.1"/>
</dbReference>
<feature type="domain" description="ER-bound oxygenase mpaB/mpaB'/Rubber oxygenase catalytic" evidence="1">
    <location>
        <begin position="32"/>
        <end position="256"/>
    </location>
</feature>
<dbReference type="PANTHER" id="PTHR36151">
    <property type="entry name" value="BLR2777 PROTEIN"/>
    <property type="match status" value="1"/>
</dbReference>
<dbReference type="GO" id="GO:0016491">
    <property type="term" value="F:oxidoreductase activity"/>
    <property type="evidence" value="ECO:0007669"/>
    <property type="project" value="InterPro"/>
</dbReference>
<organism evidence="2 3">
    <name type="scientific">Agromyces rhizosphaerae</name>
    <dbReference type="NCBI Taxonomy" id="88374"/>
    <lineage>
        <taxon>Bacteria</taxon>
        <taxon>Bacillati</taxon>
        <taxon>Actinomycetota</taxon>
        <taxon>Actinomycetes</taxon>
        <taxon>Micrococcales</taxon>
        <taxon>Microbacteriaceae</taxon>
        <taxon>Agromyces</taxon>
    </lineage>
</organism>